<dbReference type="PANTHER" id="PTHR11712">
    <property type="entry name" value="POLYKETIDE SYNTHASE-RELATED"/>
    <property type="match status" value="1"/>
</dbReference>
<dbReference type="SMART" id="SM00825">
    <property type="entry name" value="PKS_KS"/>
    <property type="match status" value="1"/>
</dbReference>
<evidence type="ECO:0000313" key="15">
    <source>
        <dbReference type="EMBL" id="HED10380.1"/>
    </source>
</evidence>
<keyword evidence="9 11" id="KW-0275">Fatty acid biosynthesis</keyword>
<dbReference type="Gene3D" id="3.40.47.10">
    <property type="match status" value="1"/>
</dbReference>
<evidence type="ECO:0000256" key="1">
    <source>
        <dbReference type="ARBA" id="ARBA00005194"/>
    </source>
</evidence>
<keyword evidence="7" id="KW-0276">Fatty acid metabolism</keyword>
<dbReference type="InterPro" id="IPR014030">
    <property type="entry name" value="Ketoacyl_synth_N"/>
</dbReference>
<evidence type="ECO:0000256" key="7">
    <source>
        <dbReference type="ARBA" id="ARBA00022832"/>
    </source>
</evidence>
<dbReference type="SUPFAM" id="SSF53901">
    <property type="entry name" value="Thiolase-like"/>
    <property type="match status" value="2"/>
</dbReference>
<dbReference type="CDD" id="cd00834">
    <property type="entry name" value="KAS_I_II"/>
    <property type="match status" value="1"/>
</dbReference>
<dbReference type="InterPro" id="IPR018201">
    <property type="entry name" value="Ketoacyl_synth_AS"/>
</dbReference>
<proteinExistence type="inferred from homology"/>
<comment type="similarity">
    <text evidence="2 11 13">Belongs to the thiolase-like superfamily. Beta-ketoacyl-ACP synthases family.</text>
</comment>
<dbReference type="InterPro" id="IPR017568">
    <property type="entry name" value="3-oxoacyl-ACP_synth-2"/>
</dbReference>
<name>A0A7V1PUD8_CALAY</name>
<dbReference type="UniPathway" id="UPA00094"/>
<dbReference type="Pfam" id="PF02801">
    <property type="entry name" value="Ketoacyl-synt_C"/>
    <property type="match status" value="1"/>
</dbReference>
<protein>
    <recommendedName>
        <fullName evidence="4 11">3-oxoacyl-[acyl-carrier-protein] synthase 2</fullName>
        <ecNumber evidence="3 11">2.3.1.179</ecNumber>
    </recommendedName>
</protein>
<dbReference type="InterPro" id="IPR020841">
    <property type="entry name" value="PKS_Beta-ketoAc_synthase_dom"/>
</dbReference>
<dbReference type="InterPro" id="IPR014031">
    <property type="entry name" value="Ketoacyl_synth_C"/>
</dbReference>
<dbReference type="Proteomes" id="UP000886005">
    <property type="component" value="Unassembled WGS sequence"/>
</dbReference>
<reference evidence="15" key="1">
    <citation type="journal article" date="2020" name="mSystems">
        <title>Genome- and Community-Level Interaction Insights into Carbon Utilization and Element Cycling Functions of Hydrothermarchaeota in Hydrothermal Sediment.</title>
        <authorList>
            <person name="Zhou Z."/>
            <person name="Liu Y."/>
            <person name="Xu W."/>
            <person name="Pan J."/>
            <person name="Luo Z.H."/>
            <person name="Li M."/>
        </authorList>
    </citation>
    <scope>NUCLEOTIDE SEQUENCE [LARGE SCALE GENOMIC DNA]</scope>
    <source>
        <strain evidence="15">HyVt-456</strain>
    </source>
</reference>
<evidence type="ECO:0000256" key="13">
    <source>
        <dbReference type="RuleBase" id="RU003694"/>
    </source>
</evidence>
<evidence type="ECO:0000256" key="2">
    <source>
        <dbReference type="ARBA" id="ARBA00008467"/>
    </source>
</evidence>
<comment type="pathway">
    <text evidence="1 11">Lipid metabolism; fatty acid biosynthesis.</text>
</comment>
<evidence type="ECO:0000256" key="9">
    <source>
        <dbReference type="ARBA" id="ARBA00023160"/>
    </source>
</evidence>
<dbReference type="EMBL" id="DRLD01000187">
    <property type="protein sequence ID" value="HED10380.1"/>
    <property type="molecule type" value="Genomic_DNA"/>
</dbReference>
<dbReference type="NCBIfam" id="TIGR03150">
    <property type="entry name" value="fabF"/>
    <property type="match status" value="1"/>
</dbReference>
<dbReference type="PIRSF" id="PIRSF000447">
    <property type="entry name" value="KAS_II"/>
    <property type="match status" value="1"/>
</dbReference>
<dbReference type="InterPro" id="IPR016039">
    <property type="entry name" value="Thiolase-like"/>
</dbReference>
<sequence>MTKRRVVVTGIGAISPVGLTAPDTWRNMLNGKSGVGQITLFDVSEFKTKIAAEVSDFDPLNYFDSKEARKLDRYTQFAMVASDEALADSGLVLDKEDRERIGVLIGSGIGGMFSFEAEHTKLMEKGPKRVSPFFIPQMIADIAAGHVSMKYQLKGPNYATVSACATSGHSIGLGLRTIQFGDADIMVCGGAEASVSPMGVAGFNAAKALTTRNDDPEHASRPFDKERDGFIIAEGGAVVILEELEHALARGAKIYSEISGLGFTADAYHITQPAPGGEGAIRAMRLAVKDAGMQLTDVDYINAHGTSTYFNDKNESEAIRSLFGAHADKLNVSSTKSMTGHMLGAAGAIEMIAATMSVKEDIIPPTMNYEVPDPECTLNYTPNKAVKKTVNVAISNSFGFGGHNTCLCVHKFNK</sequence>
<evidence type="ECO:0000256" key="12">
    <source>
        <dbReference type="PIRSR" id="PIRSR000447-1"/>
    </source>
</evidence>
<dbReference type="EC" id="2.3.1.179" evidence="3 11"/>
<dbReference type="PROSITE" id="PS00606">
    <property type="entry name" value="KS3_1"/>
    <property type="match status" value="1"/>
</dbReference>
<feature type="active site" description="For beta-ketoacyl synthase activity" evidence="12">
    <location>
        <position position="164"/>
    </location>
</feature>
<dbReference type="FunFam" id="3.40.47.10:FF:000009">
    <property type="entry name" value="3-oxoacyl-[acyl-carrier-protein] synthase 2"/>
    <property type="match status" value="1"/>
</dbReference>
<dbReference type="PANTHER" id="PTHR11712:SF336">
    <property type="entry name" value="3-OXOACYL-[ACYL-CARRIER-PROTEIN] SYNTHASE, MITOCHONDRIAL"/>
    <property type="match status" value="1"/>
</dbReference>
<keyword evidence="6 11" id="KW-0808">Transferase</keyword>
<keyword evidence="10 11" id="KW-0012">Acyltransferase</keyword>
<keyword evidence="5 11" id="KW-0444">Lipid biosynthesis</keyword>
<dbReference type="InterPro" id="IPR000794">
    <property type="entry name" value="Beta-ketoacyl_synthase"/>
</dbReference>
<dbReference type="AlphaFoldDB" id="A0A7V1PUD8"/>
<gene>
    <name evidence="15" type="primary">fabF</name>
    <name evidence="15" type="ORF">ENJ10_06805</name>
</gene>
<comment type="catalytic activity">
    <reaction evidence="11">
        <text>a fatty acyl-[ACP] + malonyl-[ACP] + H(+) = a 3-oxoacyl-[ACP] + holo-[ACP] + CO2</text>
        <dbReference type="Rhea" id="RHEA:22836"/>
        <dbReference type="Rhea" id="RHEA-COMP:9623"/>
        <dbReference type="Rhea" id="RHEA-COMP:9685"/>
        <dbReference type="Rhea" id="RHEA-COMP:9916"/>
        <dbReference type="Rhea" id="RHEA-COMP:14125"/>
        <dbReference type="ChEBI" id="CHEBI:15378"/>
        <dbReference type="ChEBI" id="CHEBI:16526"/>
        <dbReference type="ChEBI" id="CHEBI:64479"/>
        <dbReference type="ChEBI" id="CHEBI:78449"/>
        <dbReference type="ChEBI" id="CHEBI:78776"/>
        <dbReference type="ChEBI" id="CHEBI:138651"/>
    </reaction>
</comment>
<dbReference type="GO" id="GO:0004315">
    <property type="term" value="F:3-oxoacyl-[acyl-carrier-protein] synthase activity"/>
    <property type="evidence" value="ECO:0007669"/>
    <property type="project" value="UniProtKB-UniRule"/>
</dbReference>
<keyword evidence="8" id="KW-0443">Lipid metabolism</keyword>
<dbReference type="Pfam" id="PF00109">
    <property type="entry name" value="ketoacyl-synt"/>
    <property type="match status" value="1"/>
</dbReference>
<comment type="catalytic activity">
    <reaction evidence="11">
        <text>(9Z)-hexadecenoyl-[ACP] + malonyl-[ACP] + H(+) = 3-oxo-(11Z)-octadecenoyl-[ACP] + holo-[ACP] + CO2</text>
        <dbReference type="Rhea" id="RHEA:55040"/>
        <dbReference type="Rhea" id="RHEA-COMP:9623"/>
        <dbReference type="Rhea" id="RHEA-COMP:9685"/>
        <dbReference type="Rhea" id="RHEA-COMP:10800"/>
        <dbReference type="Rhea" id="RHEA-COMP:14074"/>
        <dbReference type="ChEBI" id="CHEBI:15378"/>
        <dbReference type="ChEBI" id="CHEBI:16526"/>
        <dbReference type="ChEBI" id="CHEBI:64479"/>
        <dbReference type="ChEBI" id="CHEBI:78449"/>
        <dbReference type="ChEBI" id="CHEBI:83989"/>
        <dbReference type="ChEBI" id="CHEBI:138538"/>
        <dbReference type="EC" id="2.3.1.179"/>
    </reaction>
</comment>
<evidence type="ECO:0000256" key="4">
    <source>
        <dbReference type="ARBA" id="ARBA00014657"/>
    </source>
</evidence>
<comment type="function">
    <text evidence="11">Involved in the type II fatty acid elongation cycle. Catalyzes the elongation of a wide range of acyl-ACP by the addition of two carbons from malonyl-ACP to an acyl acceptor. Can efficiently catalyze the conversion of palmitoleoyl-ACP (cis-hexadec-9-enoyl-ACP) to cis-vaccenoyl-ACP (cis-octadec-11-enoyl-ACP), an essential step in the thermal regulation of fatty acid composition.</text>
</comment>
<dbReference type="GO" id="GO:0005829">
    <property type="term" value="C:cytosol"/>
    <property type="evidence" value="ECO:0007669"/>
    <property type="project" value="TreeGrafter"/>
</dbReference>
<comment type="caution">
    <text evidence="15">The sequence shown here is derived from an EMBL/GenBank/DDBJ whole genome shotgun (WGS) entry which is preliminary data.</text>
</comment>
<organism evidence="15">
    <name type="scientific">Caldithrix abyssi</name>
    <dbReference type="NCBI Taxonomy" id="187145"/>
    <lineage>
        <taxon>Bacteria</taxon>
        <taxon>Pseudomonadati</taxon>
        <taxon>Calditrichota</taxon>
        <taxon>Calditrichia</taxon>
        <taxon>Calditrichales</taxon>
        <taxon>Calditrichaceae</taxon>
        <taxon>Caldithrix</taxon>
    </lineage>
</organism>
<evidence type="ECO:0000256" key="3">
    <source>
        <dbReference type="ARBA" id="ARBA00012356"/>
    </source>
</evidence>
<accession>A0A7V1PUD8</accession>
<dbReference type="PROSITE" id="PS52004">
    <property type="entry name" value="KS3_2"/>
    <property type="match status" value="1"/>
</dbReference>
<evidence type="ECO:0000259" key="14">
    <source>
        <dbReference type="PROSITE" id="PS52004"/>
    </source>
</evidence>
<evidence type="ECO:0000256" key="8">
    <source>
        <dbReference type="ARBA" id="ARBA00023098"/>
    </source>
</evidence>
<dbReference type="GO" id="GO:0006633">
    <property type="term" value="P:fatty acid biosynthetic process"/>
    <property type="evidence" value="ECO:0007669"/>
    <property type="project" value="UniProtKB-UniRule"/>
</dbReference>
<evidence type="ECO:0000256" key="5">
    <source>
        <dbReference type="ARBA" id="ARBA00022516"/>
    </source>
</evidence>
<evidence type="ECO:0000256" key="11">
    <source>
        <dbReference type="PIRNR" id="PIRNR000447"/>
    </source>
</evidence>
<dbReference type="NCBIfam" id="NF005589">
    <property type="entry name" value="PRK07314.1"/>
    <property type="match status" value="1"/>
</dbReference>
<evidence type="ECO:0000256" key="10">
    <source>
        <dbReference type="ARBA" id="ARBA00023315"/>
    </source>
</evidence>
<evidence type="ECO:0000256" key="6">
    <source>
        <dbReference type="ARBA" id="ARBA00022679"/>
    </source>
</evidence>
<feature type="domain" description="Ketosynthase family 3 (KS3)" evidence="14">
    <location>
        <begin position="3"/>
        <end position="411"/>
    </location>
</feature>